<proteinExistence type="predicted"/>
<accession>A0AAD1XMY9</accession>
<name>A0AAD1XMY9_EUPCR</name>
<organism evidence="2 3">
    <name type="scientific">Euplotes crassus</name>
    <dbReference type="NCBI Taxonomy" id="5936"/>
    <lineage>
        <taxon>Eukaryota</taxon>
        <taxon>Sar</taxon>
        <taxon>Alveolata</taxon>
        <taxon>Ciliophora</taxon>
        <taxon>Intramacronucleata</taxon>
        <taxon>Spirotrichea</taxon>
        <taxon>Hypotrichia</taxon>
        <taxon>Euplotida</taxon>
        <taxon>Euplotidae</taxon>
        <taxon>Moneuplotes</taxon>
    </lineage>
</organism>
<dbReference type="EMBL" id="CAMPGE010017125">
    <property type="protein sequence ID" value="CAI2375633.1"/>
    <property type="molecule type" value="Genomic_DNA"/>
</dbReference>
<comment type="caution">
    <text evidence="2">The sequence shown here is derived from an EMBL/GenBank/DDBJ whole genome shotgun (WGS) entry which is preliminary data.</text>
</comment>
<protein>
    <submittedName>
        <fullName evidence="2">Uncharacterized protein</fullName>
    </submittedName>
</protein>
<evidence type="ECO:0000313" key="2">
    <source>
        <dbReference type="EMBL" id="CAI2375633.1"/>
    </source>
</evidence>
<dbReference type="AlphaFoldDB" id="A0AAD1XMY9"/>
<reference evidence="2" key="1">
    <citation type="submission" date="2023-07" db="EMBL/GenBank/DDBJ databases">
        <authorList>
            <consortium name="AG Swart"/>
            <person name="Singh M."/>
            <person name="Singh A."/>
            <person name="Seah K."/>
            <person name="Emmerich C."/>
        </authorList>
    </citation>
    <scope>NUCLEOTIDE SEQUENCE</scope>
    <source>
        <strain evidence="2">DP1</strain>
    </source>
</reference>
<evidence type="ECO:0000256" key="1">
    <source>
        <dbReference type="SAM" id="MobiDB-lite"/>
    </source>
</evidence>
<sequence length="193" mass="22036">MGSNCCTDRLEDEQENGLVVGRKRHGVTKMPQEFDREFLEISFGDDSDDQDSKGSFLSPSNGNIPKIRRNKSYITISSPLAPAMGEGNGKLQNSKIDCSRDKLFRTKVESQNFTNSTFMGLVLPTSSTNNPKSSDGEDRIAPFMEELQNTYTSMRLQKRKKMKILEKIKKSNSRKRFMYQRDINQEIRCTSLD</sequence>
<gene>
    <name evidence="2" type="ORF">ECRASSUSDP1_LOCUS16996</name>
</gene>
<keyword evidence="3" id="KW-1185">Reference proteome</keyword>
<evidence type="ECO:0000313" key="3">
    <source>
        <dbReference type="Proteomes" id="UP001295684"/>
    </source>
</evidence>
<dbReference type="Proteomes" id="UP001295684">
    <property type="component" value="Unassembled WGS sequence"/>
</dbReference>
<feature type="region of interest" description="Disordered" evidence="1">
    <location>
        <begin position="43"/>
        <end position="64"/>
    </location>
</feature>